<dbReference type="VEuPathDB" id="CryptoDB:Vbra_6294"/>
<gene>
    <name evidence="1" type="ORF">Vbra_6294</name>
</gene>
<accession>A0A0G4GLS7</accession>
<protein>
    <submittedName>
        <fullName evidence="1">Uncharacterized protein</fullName>
    </submittedName>
</protein>
<dbReference type="AlphaFoldDB" id="A0A0G4GLS7"/>
<name>A0A0G4GLS7_VITBC</name>
<keyword evidence="2" id="KW-1185">Reference proteome</keyword>
<dbReference type="EMBL" id="CDMY01000709">
    <property type="protein sequence ID" value="CEM31060.1"/>
    <property type="molecule type" value="Genomic_DNA"/>
</dbReference>
<dbReference type="Proteomes" id="UP000041254">
    <property type="component" value="Unassembled WGS sequence"/>
</dbReference>
<proteinExistence type="predicted"/>
<organism evidence="1 2">
    <name type="scientific">Vitrella brassicaformis (strain CCMP3155)</name>
    <dbReference type="NCBI Taxonomy" id="1169540"/>
    <lineage>
        <taxon>Eukaryota</taxon>
        <taxon>Sar</taxon>
        <taxon>Alveolata</taxon>
        <taxon>Colpodellida</taxon>
        <taxon>Vitrellaceae</taxon>
        <taxon>Vitrella</taxon>
    </lineage>
</organism>
<reference evidence="1 2" key="1">
    <citation type="submission" date="2014-11" db="EMBL/GenBank/DDBJ databases">
        <authorList>
            <person name="Zhu J."/>
            <person name="Qi W."/>
            <person name="Song R."/>
        </authorList>
    </citation>
    <scope>NUCLEOTIDE SEQUENCE [LARGE SCALE GENOMIC DNA]</scope>
</reference>
<evidence type="ECO:0000313" key="1">
    <source>
        <dbReference type="EMBL" id="CEM31060.1"/>
    </source>
</evidence>
<dbReference type="InParanoid" id="A0A0G4GLS7"/>
<sequence length="88" mass="9904">MSMAALWHPCHDIQWLVLPTGDGWSVCVTVRLPGGTPSLILVCTRWSVWLSLAFRIHLPHALGVEVVVWIAESHRSRALIKERQRGPT</sequence>
<evidence type="ECO:0000313" key="2">
    <source>
        <dbReference type="Proteomes" id="UP000041254"/>
    </source>
</evidence>